<feature type="compositionally biased region" description="Basic and acidic residues" evidence="1">
    <location>
        <begin position="153"/>
        <end position="163"/>
    </location>
</feature>
<organism evidence="3 4">
    <name type="scientific">Bombus bifarius</name>
    <dbReference type="NCBI Taxonomy" id="103933"/>
    <lineage>
        <taxon>Eukaryota</taxon>
        <taxon>Metazoa</taxon>
        <taxon>Ecdysozoa</taxon>
        <taxon>Arthropoda</taxon>
        <taxon>Hexapoda</taxon>
        <taxon>Insecta</taxon>
        <taxon>Pterygota</taxon>
        <taxon>Neoptera</taxon>
        <taxon>Endopterygota</taxon>
        <taxon>Hymenoptera</taxon>
        <taxon>Apocrita</taxon>
        <taxon>Aculeata</taxon>
        <taxon>Apoidea</taxon>
        <taxon>Anthophila</taxon>
        <taxon>Apidae</taxon>
        <taxon>Bombus</taxon>
        <taxon>Pyrobombus</taxon>
    </lineage>
</organism>
<keyword evidence="3" id="KW-1185">Reference proteome</keyword>
<name>A0A6P8LSH3_9HYME</name>
<reference evidence="4" key="1">
    <citation type="submission" date="2025-08" db="UniProtKB">
        <authorList>
            <consortium name="RefSeq"/>
        </authorList>
    </citation>
    <scope>IDENTIFICATION</scope>
    <source>
        <tissue evidence="4">Muscle</tissue>
    </source>
</reference>
<dbReference type="Pfam" id="PF12513">
    <property type="entry name" value="SUV3_C"/>
    <property type="match status" value="1"/>
</dbReference>
<evidence type="ECO:0000313" key="3">
    <source>
        <dbReference type="Proteomes" id="UP000515164"/>
    </source>
</evidence>
<dbReference type="Gene3D" id="1.20.58.1080">
    <property type="match status" value="1"/>
</dbReference>
<feature type="region of interest" description="Disordered" evidence="1">
    <location>
        <begin position="148"/>
        <end position="170"/>
    </location>
</feature>
<accession>A0A6P8LSH3</accession>
<dbReference type="KEGG" id="bbif:117206204"/>
<feature type="domain" description="ATP-dependent RNA helicase SUV3 C-terminal" evidence="2">
    <location>
        <begin position="43"/>
        <end position="88"/>
    </location>
</feature>
<dbReference type="AlphaFoldDB" id="A0A6P8LSH3"/>
<dbReference type="RefSeq" id="XP_033301224.1">
    <property type="nucleotide sequence ID" value="XM_033445333.1"/>
</dbReference>
<proteinExistence type="predicted"/>
<dbReference type="FunFam" id="1.20.58.1080:FF:000001">
    <property type="entry name" value="ATP-dependent RNA helicase SUPV3L1, mitochondrial"/>
    <property type="match status" value="1"/>
</dbReference>
<dbReference type="InterPro" id="IPR022192">
    <property type="entry name" value="SUV3_C"/>
</dbReference>
<dbReference type="GeneID" id="117206204"/>
<evidence type="ECO:0000313" key="4">
    <source>
        <dbReference type="RefSeq" id="XP_033301224.1"/>
    </source>
</evidence>
<sequence>MPLTCSMLLKYARQCSKNEPATVLWLRRQINWPPKIPLNLADLLRLESIFDVLDVYLWLSYRMPDLFPDADAVKSLQEELDKIIEQGIKGITRLFKKPKTDSVIDKEQSSCPDENLRTNGKHRKDTLSYTLISRGLLTPKMLEQLKMEWSTESNKRTSIDRKRSGPKSRS</sequence>
<gene>
    <name evidence="4" type="primary">LOC117206204</name>
</gene>
<protein>
    <submittedName>
        <fullName evidence="4">ATP-dependent RNA helicase SUPV3L1, mitochondrial-like</fullName>
    </submittedName>
</protein>
<dbReference type="Proteomes" id="UP000515164">
    <property type="component" value="Unplaced"/>
</dbReference>
<evidence type="ECO:0000259" key="2">
    <source>
        <dbReference type="Pfam" id="PF12513"/>
    </source>
</evidence>
<evidence type="ECO:0000256" key="1">
    <source>
        <dbReference type="SAM" id="MobiDB-lite"/>
    </source>
</evidence>